<dbReference type="PROSITE" id="PS51387">
    <property type="entry name" value="FAD_PCMH"/>
    <property type="match status" value="1"/>
</dbReference>
<name>A0AB94IH51_9BACI</name>
<accession>A0AB94IH51</accession>
<dbReference type="InterPro" id="IPR016166">
    <property type="entry name" value="FAD-bd_PCMH"/>
</dbReference>
<feature type="domain" description="FAD-binding PCMH-type" evidence="4">
    <location>
        <begin position="1"/>
        <end position="109"/>
    </location>
</feature>
<evidence type="ECO:0000259" key="4">
    <source>
        <dbReference type="PROSITE" id="PS51387"/>
    </source>
</evidence>
<dbReference type="InterPro" id="IPR036683">
    <property type="entry name" value="CO_DH_flav_C_dom_sf"/>
</dbReference>
<dbReference type="SUPFAM" id="SSF55447">
    <property type="entry name" value="CO dehydrogenase flavoprotein C-terminal domain-like"/>
    <property type="match status" value="1"/>
</dbReference>
<dbReference type="PANTHER" id="PTHR42659:SF2">
    <property type="entry name" value="XANTHINE DEHYDROGENASE SUBUNIT C-RELATED"/>
    <property type="match status" value="1"/>
</dbReference>
<sequence length="214" mass="23579">MEASENQLVIGSAVSLNKITASNLFPLLGQAVKQIADHTSRNKITIGGNLHSRLIYREAALPLLLADAQVKIAGKDGEQIIDLKDIFQQEMKMESGQFLVQILVEKAYSAYQYVSLKKTKASKVGYPVVSLAAIAKDNQIRAAFSGVCAYSFRSTQMEAVLNDSSRSIERRIEQAVRSLPAPIIDDIQASRDYREFVLINTLMDAMDTLKGAIK</sequence>
<dbReference type="SMART" id="SM01092">
    <property type="entry name" value="CO_deh_flav_C"/>
    <property type="match status" value="1"/>
</dbReference>
<evidence type="ECO:0000256" key="2">
    <source>
        <dbReference type="ARBA" id="ARBA00022827"/>
    </source>
</evidence>
<evidence type="ECO:0000313" key="5">
    <source>
        <dbReference type="EMBL" id="ETI66444.1"/>
    </source>
</evidence>
<dbReference type="InterPro" id="IPR005107">
    <property type="entry name" value="CO_DH_flav_C"/>
</dbReference>
<dbReference type="GO" id="GO:0016491">
    <property type="term" value="F:oxidoreductase activity"/>
    <property type="evidence" value="ECO:0007669"/>
    <property type="project" value="UniProtKB-KW"/>
</dbReference>
<evidence type="ECO:0000256" key="3">
    <source>
        <dbReference type="ARBA" id="ARBA00023002"/>
    </source>
</evidence>
<dbReference type="PANTHER" id="PTHR42659">
    <property type="entry name" value="XANTHINE DEHYDROGENASE SUBUNIT C-RELATED"/>
    <property type="match status" value="1"/>
</dbReference>
<dbReference type="Pfam" id="PF00941">
    <property type="entry name" value="FAD_binding_5"/>
    <property type="match status" value="1"/>
</dbReference>
<keyword evidence="2" id="KW-0274">FAD</keyword>
<keyword evidence="6" id="KW-1185">Reference proteome</keyword>
<keyword evidence="1" id="KW-0285">Flavoprotein</keyword>
<dbReference type="InterPro" id="IPR036318">
    <property type="entry name" value="FAD-bd_PCMH-like_sf"/>
</dbReference>
<keyword evidence="3" id="KW-0560">Oxidoreductase</keyword>
<dbReference type="InterPro" id="IPR051312">
    <property type="entry name" value="Diverse_Substr_Oxidored"/>
</dbReference>
<evidence type="ECO:0000313" key="6">
    <source>
        <dbReference type="Proteomes" id="UP000018877"/>
    </source>
</evidence>
<dbReference type="Proteomes" id="UP000018877">
    <property type="component" value="Unassembled WGS sequence"/>
</dbReference>
<dbReference type="GO" id="GO:0071949">
    <property type="term" value="F:FAD binding"/>
    <property type="evidence" value="ECO:0007669"/>
    <property type="project" value="InterPro"/>
</dbReference>
<reference evidence="5 6" key="1">
    <citation type="journal article" date="2014" name="Environ. Microbiol.">
        <title>The nitrate-ammonifying and nosZ-carrying bacterium Bacillus vireti is a potent source and sink for nitric and nitrous oxide under high nitrate conditions.</title>
        <authorList>
            <person name="Mania D."/>
            <person name="Heylen K."/>
            <person name="van Spanning R.J."/>
            <person name="Frostegard A."/>
        </authorList>
    </citation>
    <scope>NUCLEOTIDE SEQUENCE [LARGE SCALE GENOMIC DNA]</scope>
    <source>
        <strain evidence="5 6">LMG 21834</strain>
    </source>
</reference>
<proteinExistence type="predicted"/>
<protein>
    <submittedName>
        <fullName evidence="5">Xanthine dehydrogenase FAD-binding subunit</fullName>
    </submittedName>
</protein>
<dbReference type="InterPro" id="IPR016169">
    <property type="entry name" value="FAD-bd_PCMH_sub2"/>
</dbReference>
<evidence type="ECO:0000256" key="1">
    <source>
        <dbReference type="ARBA" id="ARBA00022630"/>
    </source>
</evidence>
<comment type="caution">
    <text evidence="5">The sequence shown here is derived from an EMBL/GenBank/DDBJ whole genome shotgun (WGS) entry which is preliminary data.</text>
</comment>
<dbReference type="EMBL" id="ALAN01000139">
    <property type="protein sequence ID" value="ETI66444.1"/>
    <property type="molecule type" value="Genomic_DNA"/>
</dbReference>
<organism evidence="5 6">
    <name type="scientific">Neobacillus vireti LMG 21834</name>
    <dbReference type="NCBI Taxonomy" id="1131730"/>
    <lineage>
        <taxon>Bacteria</taxon>
        <taxon>Bacillati</taxon>
        <taxon>Bacillota</taxon>
        <taxon>Bacilli</taxon>
        <taxon>Bacillales</taxon>
        <taxon>Bacillaceae</taxon>
        <taxon>Neobacillus</taxon>
    </lineage>
</organism>
<gene>
    <name evidence="5" type="ORF">BAVI_22618</name>
</gene>
<dbReference type="Gene3D" id="3.30.465.10">
    <property type="match status" value="1"/>
</dbReference>
<dbReference type="SUPFAM" id="SSF56176">
    <property type="entry name" value="FAD-binding/transporter-associated domain-like"/>
    <property type="match status" value="1"/>
</dbReference>
<dbReference type="AlphaFoldDB" id="A0AB94IH51"/>
<dbReference type="Gene3D" id="3.30.390.50">
    <property type="entry name" value="CO dehydrogenase flavoprotein, C-terminal domain"/>
    <property type="match status" value="1"/>
</dbReference>
<dbReference type="InterPro" id="IPR002346">
    <property type="entry name" value="Mopterin_DH_FAD-bd"/>
</dbReference>